<organism evidence="1 2">
    <name type="scientific">Sphenostylis stenocarpa</name>
    <dbReference type="NCBI Taxonomy" id="92480"/>
    <lineage>
        <taxon>Eukaryota</taxon>
        <taxon>Viridiplantae</taxon>
        <taxon>Streptophyta</taxon>
        <taxon>Embryophyta</taxon>
        <taxon>Tracheophyta</taxon>
        <taxon>Spermatophyta</taxon>
        <taxon>Magnoliopsida</taxon>
        <taxon>eudicotyledons</taxon>
        <taxon>Gunneridae</taxon>
        <taxon>Pentapetalae</taxon>
        <taxon>rosids</taxon>
        <taxon>fabids</taxon>
        <taxon>Fabales</taxon>
        <taxon>Fabaceae</taxon>
        <taxon>Papilionoideae</taxon>
        <taxon>50 kb inversion clade</taxon>
        <taxon>NPAAA clade</taxon>
        <taxon>indigoferoid/millettioid clade</taxon>
        <taxon>Phaseoleae</taxon>
        <taxon>Sphenostylis</taxon>
    </lineage>
</organism>
<name>A0AA86TFU3_9FABA</name>
<accession>A0AA86TFU3</accession>
<sequence length="104" mass="11177">MLVGPTCSRVYVYGSKSRDSKHDQSPAGSDLISPFLSLSFLPLSSILYHSAPLFTSLPLSSNSTFSLSDQMLQSNGSTHSLPLSFSSSLNKYPTASSFVRIAII</sequence>
<evidence type="ECO:0000313" key="2">
    <source>
        <dbReference type="Proteomes" id="UP001189624"/>
    </source>
</evidence>
<dbReference type="AlphaFoldDB" id="A0AA86TFU3"/>
<dbReference type="Proteomes" id="UP001189624">
    <property type="component" value="Chromosome 9"/>
</dbReference>
<evidence type="ECO:0000313" key="1">
    <source>
        <dbReference type="EMBL" id="CAJ1973154.1"/>
    </source>
</evidence>
<proteinExistence type="predicted"/>
<reference evidence="1" key="1">
    <citation type="submission" date="2023-10" db="EMBL/GenBank/DDBJ databases">
        <authorList>
            <person name="Domelevo Entfellner J.-B."/>
        </authorList>
    </citation>
    <scope>NUCLEOTIDE SEQUENCE</scope>
</reference>
<dbReference type="EMBL" id="OY731406">
    <property type="protein sequence ID" value="CAJ1973154.1"/>
    <property type="molecule type" value="Genomic_DNA"/>
</dbReference>
<protein>
    <submittedName>
        <fullName evidence="1">Uncharacterized protein</fullName>
    </submittedName>
</protein>
<dbReference type="Gramene" id="rna-AYBTSS11_LOCUS25214">
    <property type="protein sequence ID" value="CAJ1973154.1"/>
    <property type="gene ID" value="gene-AYBTSS11_LOCUS25214"/>
</dbReference>
<gene>
    <name evidence="1" type="ORF">AYBTSS11_LOCUS25214</name>
</gene>
<keyword evidence="2" id="KW-1185">Reference proteome</keyword>